<accession>A0AAV2I5G5</accession>
<keyword evidence="8" id="KW-1185">Reference proteome</keyword>
<dbReference type="GO" id="GO:0007131">
    <property type="term" value="P:reciprocal meiotic recombination"/>
    <property type="evidence" value="ECO:0007669"/>
    <property type="project" value="InterPro"/>
</dbReference>
<comment type="caution">
    <text evidence="7">The sequence shown here is derived from an EMBL/GenBank/DDBJ whole genome shotgun (WGS) entry which is preliminary data.</text>
</comment>
<keyword evidence="1" id="KW-0479">Metal-binding</keyword>
<dbReference type="GO" id="GO:0019789">
    <property type="term" value="F:SUMO transferase activity"/>
    <property type="evidence" value="ECO:0007669"/>
    <property type="project" value="InterPro"/>
</dbReference>
<name>A0AAV2I5G5_LYMST</name>
<evidence type="ECO:0000256" key="1">
    <source>
        <dbReference type="ARBA" id="ARBA00022723"/>
    </source>
</evidence>
<protein>
    <recommendedName>
        <fullName evidence="6">RING-type domain-containing protein</fullName>
    </recommendedName>
</protein>
<dbReference type="Pfam" id="PF14634">
    <property type="entry name" value="zf-RING_5"/>
    <property type="match status" value="1"/>
</dbReference>
<dbReference type="PANTHER" id="PTHR22663:SF17">
    <property type="entry name" value="RING FINGER PROTEIN NARYA-RELATED"/>
    <property type="match status" value="1"/>
</dbReference>
<organism evidence="7 8">
    <name type="scientific">Lymnaea stagnalis</name>
    <name type="common">Great pond snail</name>
    <name type="synonym">Helix stagnalis</name>
    <dbReference type="NCBI Taxonomy" id="6523"/>
    <lineage>
        <taxon>Eukaryota</taxon>
        <taxon>Metazoa</taxon>
        <taxon>Spiralia</taxon>
        <taxon>Lophotrochozoa</taxon>
        <taxon>Mollusca</taxon>
        <taxon>Gastropoda</taxon>
        <taxon>Heterobranchia</taxon>
        <taxon>Euthyneura</taxon>
        <taxon>Panpulmonata</taxon>
        <taxon>Hygrophila</taxon>
        <taxon>Lymnaeoidea</taxon>
        <taxon>Lymnaeidae</taxon>
        <taxon>Lymnaea</taxon>
    </lineage>
</organism>
<dbReference type="EMBL" id="CAXITT010000462">
    <property type="protein sequence ID" value="CAL1541960.1"/>
    <property type="molecule type" value="Genomic_DNA"/>
</dbReference>
<dbReference type="GO" id="GO:0016925">
    <property type="term" value="P:protein sumoylation"/>
    <property type="evidence" value="ECO:0007669"/>
    <property type="project" value="TreeGrafter"/>
</dbReference>
<dbReference type="PANTHER" id="PTHR22663">
    <property type="entry name" value="RING FINGER PROTEIN NARYA-RELATED"/>
    <property type="match status" value="1"/>
</dbReference>
<reference evidence="7 8" key="1">
    <citation type="submission" date="2024-04" db="EMBL/GenBank/DDBJ databases">
        <authorList>
            <consortium name="Genoscope - CEA"/>
            <person name="William W."/>
        </authorList>
    </citation>
    <scope>NUCLEOTIDE SEQUENCE [LARGE SCALE GENOMIC DNA]</scope>
</reference>
<dbReference type="PROSITE" id="PS50089">
    <property type="entry name" value="ZF_RING_2"/>
    <property type="match status" value="1"/>
</dbReference>
<evidence type="ECO:0000313" key="8">
    <source>
        <dbReference type="Proteomes" id="UP001497497"/>
    </source>
</evidence>
<dbReference type="InterPro" id="IPR042123">
    <property type="entry name" value="Zip3/RNF212-like"/>
</dbReference>
<feature type="domain" description="RING-type" evidence="6">
    <location>
        <begin position="33"/>
        <end position="74"/>
    </location>
</feature>
<dbReference type="GO" id="GO:0008270">
    <property type="term" value="F:zinc ion binding"/>
    <property type="evidence" value="ECO:0007669"/>
    <property type="project" value="UniProtKB-KW"/>
</dbReference>
<evidence type="ECO:0000256" key="2">
    <source>
        <dbReference type="ARBA" id="ARBA00022771"/>
    </source>
</evidence>
<evidence type="ECO:0000313" key="7">
    <source>
        <dbReference type="EMBL" id="CAL1541960.1"/>
    </source>
</evidence>
<keyword evidence="3" id="KW-0862">Zinc</keyword>
<keyword evidence="4" id="KW-0469">Meiosis</keyword>
<dbReference type="GO" id="GO:0000795">
    <property type="term" value="C:synaptonemal complex"/>
    <property type="evidence" value="ECO:0007669"/>
    <property type="project" value="InterPro"/>
</dbReference>
<dbReference type="InterPro" id="IPR001841">
    <property type="entry name" value="Znf_RING"/>
</dbReference>
<dbReference type="InterPro" id="IPR017907">
    <property type="entry name" value="Znf_RING_CS"/>
</dbReference>
<proteinExistence type="predicted"/>
<evidence type="ECO:0000259" key="6">
    <source>
        <dbReference type="PROSITE" id="PS50089"/>
    </source>
</evidence>
<sequence>MVVLTTTYSQSNSVSVHHNQTVSAESMAHWMHCNGCYCQPQPGVDLKFYLTNCSHLYCEKCVASCAKERCKVCRSQCTTLMLGGKLPKEVENLFSDPIDMHQKFNKQFHQTLEFQKSHQRRLVRQLKEKMKLFGQQFSQFIEQANAMKGELKTTKAENEYLRMMLKKKKWNISCPILW</sequence>
<evidence type="ECO:0000256" key="4">
    <source>
        <dbReference type="ARBA" id="ARBA00023254"/>
    </source>
</evidence>
<evidence type="ECO:0000256" key="5">
    <source>
        <dbReference type="PROSITE-ProRule" id="PRU00175"/>
    </source>
</evidence>
<keyword evidence="2 5" id="KW-0863">Zinc-finger</keyword>
<gene>
    <name evidence="7" type="ORF">GSLYS_00015566001</name>
</gene>
<dbReference type="GO" id="GO:0007129">
    <property type="term" value="P:homologous chromosome pairing at meiosis"/>
    <property type="evidence" value="ECO:0007669"/>
    <property type="project" value="TreeGrafter"/>
</dbReference>
<dbReference type="AlphaFoldDB" id="A0AAV2I5G5"/>
<dbReference type="Proteomes" id="UP001497497">
    <property type="component" value="Unassembled WGS sequence"/>
</dbReference>
<evidence type="ECO:0000256" key="3">
    <source>
        <dbReference type="ARBA" id="ARBA00022833"/>
    </source>
</evidence>
<dbReference type="PROSITE" id="PS00518">
    <property type="entry name" value="ZF_RING_1"/>
    <property type="match status" value="1"/>
</dbReference>